<dbReference type="Pfam" id="PF01979">
    <property type="entry name" value="Amidohydro_1"/>
    <property type="match status" value="1"/>
</dbReference>
<evidence type="ECO:0000256" key="2">
    <source>
        <dbReference type="ARBA" id="ARBA00012782"/>
    </source>
</evidence>
<dbReference type="NCBIfam" id="TIGR01178">
    <property type="entry name" value="ade"/>
    <property type="match status" value="1"/>
</dbReference>
<reference evidence="9 10" key="1">
    <citation type="submission" date="2018-03" db="EMBL/GenBank/DDBJ databases">
        <title>Genome sequencing of Weissella confusa isolates.</title>
        <authorList>
            <person name="Kajala I."/>
            <person name="Baruah R."/>
            <person name="Bergsveinson J."/>
            <person name="Juvonen R."/>
            <person name="Ziola B."/>
        </authorList>
    </citation>
    <scope>NUCLEOTIDE SEQUENCE [LARGE SCALE GENOMIC DNA]</scope>
    <source>
        <strain evidence="9 10">VTT E-062653</strain>
    </source>
</reference>
<dbReference type="Gene3D" id="2.30.40.10">
    <property type="entry name" value="Urease, subunit C, domain 1"/>
    <property type="match status" value="1"/>
</dbReference>
<name>A0A4Z0S4C6_WEICO</name>
<accession>A0A4Z0S4C6</accession>
<dbReference type="EMBL" id="PVSN01000027">
    <property type="protein sequence ID" value="TGE73438.1"/>
    <property type="molecule type" value="Genomic_DNA"/>
</dbReference>
<keyword evidence="4 6" id="KW-0464">Manganese</keyword>
<dbReference type="AlphaFoldDB" id="A0A4Z0S4C6"/>
<sequence length="554" mass="59401">MTVTADWHITNAKVLDIFNQKFVETDLWVTGDKIVFLGTPVAGVATQTYDAQGQYVIPGLIDAHMHVESTTLAPTTLASVFMEHGITRAFIDPHEIASVAGAPAIQYMLDEAGRTPFHYHVMLPSSVPATNFERTGAALHAADLKPFYDHPDVGGLAEVMDYPAVANADPDMMQKIADALAAHKTVDGHGAGLTPEQIADYRNVGIDTDHEAVNAQEAAERAALGMHILIREGTVEQDELAILPAINAQNQRQFSFATDDKTAVDIAENGGVDHSVRVAMNAGMAPELALTMATLNAAEAHHLTNVCALTAGYVADLVVVEDLKTLEPTRTMVSGEWIDEHEPVQPRPFATNLMNVSLTEADLALPLKTGRTHVIDVKPFHIDTEHSVVDVPMNGDHEFLPNAEFAKITVAERYHDLGNGVGIIRGLGIREGAVGTTFSNDSHNVVIAGASDEAIVQAADALREIGGGMVVVDGQGDVTALPLEIGGLMTTASVETTVAKTRELHAKISQLCNVDFDVFQTLSFMALPVIPSLKITDQGLFDFDTWSFIGIDAE</sequence>
<evidence type="ECO:0000259" key="7">
    <source>
        <dbReference type="Pfam" id="PF01979"/>
    </source>
</evidence>
<evidence type="ECO:0000256" key="6">
    <source>
        <dbReference type="HAMAP-Rule" id="MF_01518"/>
    </source>
</evidence>
<dbReference type="CDD" id="cd01295">
    <property type="entry name" value="AdeC"/>
    <property type="match status" value="1"/>
</dbReference>
<evidence type="ECO:0000313" key="10">
    <source>
        <dbReference type="Proteomes" id="UP000297646"/>
    </source>
</evidence>
<gene>
    <name evidence="6 9" type="primary">ade</name>
    <name evidence="9" type="ORF">C6P11_04610</name>
</gene>
<dbReference type="OrthoDB" id="9775607at2"/>
<dbReference type="EC" id="3.5.4.2" evidence="2 6"/>
<dbReference type="InterPro" id="IPR026912">
    <property type="entry name" value="Adenine_deam_C"/>
</dbReference>
<dbReference type="SUPFAM" id="SSF51556">
    <property type="entry name" value="Metallo-dependent hydrolases"/>
    <property type="match status" value="1"/>
</dbReference>
<comment type="cofactor">
    <cofactor evidence="6">
        <name>Mn(2+)</name>
        <dbReference type="ChEBI" id="CHEBI:29035"/>
    </cofactor>
</comment>
<evidence type="ECO:0000313" key="9">
    <source>
        <dbReference type="EMBL" id="TGE73438.1"/>
    </source>
</evidence>
<feature type="domain" description="Amidohydrolase-related" evidence="7">
    <location>
        <begin position="55"/>
        <end position="337"/>
    </location>
</feature>
<dbReference type="PANTHER" id="PTHR11113">
    <property type="entry name" value="N-ACETYLGLUCOSAMINE-6-PHOSPHATE DEACETYLASE"/>
    <property type="match status" value="1"/>
</dbReference>
<evidence type="ECO:0000256" key="4">
    <source>
        <dbReference type="ARBA" id="ARBA00023211"/>
    </source>
</evidence>
<keyword evidence="3 6" id="KW-0378">Hydrolase</keyword>
<dbReference type="RefSeq" id="WP_135518974.1">
    <property type="nucleotide sequence ID" value="NZ_PVSN01000027.1"/>
</dbReference>
<evidence type="ECO:0000256" key="3">
    <source>
        <dbReference type="ARBA" id="ARBA00022801"/>
    </source>
</evidence>
<evidence type="ECO:0000259" key="8">
    <source>
        <dbReference type="Pfam" id="PF13382"/>
    </source>
</evidence>
<comment type="catalytic activity">
    <reaction evidence="5 6">
        <text>adenine + H2O + H(+) = hypoxanthine + NH4(+)</text>
        <dbReference type="Rhea" id="RHEA:23688"/>
        <dbReference type="ChEBI" id="CHEBI:15377"/>
        <dbReference type="ChEBI" id="CHEBI:15378"/>
        <dbReference type="ChEBI" id="CHEBI:16708"/>
        <dbReference type="ChEBI" id="CHEBI:17368"/>
        <dbReference type="ChEBI" id="CHEBI:28938"/>
        <dbReference type="EC" id="3.5.4.2"/>
    </reaction>
</comment>
<proteinExistence type="inferred from homology"/>
<evidence type="ECO:0000256" key="5">
    <source>
        <dbReference type="ARBA" id="ARBA00047720"/>
    </source>
</evidence>
<dbReference type="HAMAP" id="MF_01518">
    <property type="entry name" value="Adenine_deamin"/>
    <property type="match status" value="1"/>
</dbReference>
<dbReference type="InterPro" id="IPR011059">
    <property type="entry name" value="Metal-dep_hydrolase_composite"/>
</dbReference>
<protein>
    <recommendedName>
        <fullName evidence="2 6">Adenine deaminase</fullName>
        <shortName evidence="6">Adenase</shortName>
        <shortName evidence="6">Adenine aminase</shortName>
        <ecNumber evidence="2 6">3.5.4.2</ecNumber>
    </recommendedName>
</protein>
<comment type="similarity">
    <text evidence="1 6">Belongs to the metallo-dependent hydrolases superfamily. Adenine deaminase family.</text>
</comment>
<organism evidence="9 10">
    <name type="scientific">Weissella confusa</name>
    <name type="common">Lactobacillus confusus</name>
    <dbReference type="NCBI Taxonomy" id="1583"/>
    <lineage>
        <taxon>Bacteria</taxon>
        <taxon>Bacillati</taxon>
        <taxon>Bacillota</taxon>
        <taxon>Bacilli</taxon>
        <taxon>Lactobacillales</taxon>
        <taxon>Lactobacillaceae</taxon>
        <taxon>Weissella</taxon>
    </lineage>
</organism>
<dbReference type="InterPro" id="IPR006680">
    <property type="entry name" value="Amidohydro-rel"/>
</dbReference>
<dbReference type="InterPro" id="IPR032466">
    <property type="entry name" value="Metal_Hydrolase"/>
</dbReference>
<dbReference type="Pfam" id="PF13382">
    <property type="entry name" value="Adenine_deam_C"/>
    <property type="match status" value="1"/>
</dbReference>
<dbReference type="InterPro" id="IPR006679">
    <property type="entry name" value="Adenine_deam"/>
</dbReference>
<dbReference type="PANTHER" id="PTHR11113:SF2">
    <property type="entry name" value="ADENINE DEAMINASE"/>
    <property type="match status" value="1"/>
</dbReference>
<comment type="caution">
    <text evidence="9">The sequence shown here is derived from an EMBL/GenBank/DDBJ whole genome shotgun (WGS) entry which is preliminary data.</text>
</comment>
<dbReference type="GO" id="GO:0000034">
    <property type="term" value="F:adenine deaminase activity"/>
    <property type="evidence" value="ECO:0007669"/>
    <property type="project" value="UniProtKB-UniRule"/>
</dbReference>
<feature type="domain" description="Adenine deaminase C-terminal" evidence="8">
    <location>
        <begin position="384"/>
        <end position="545"/>
    </location>
</feature>
<dbReference type="GO" id="GO:0006146">
    <property type="term" value="P:adenine catabolic process"/>
    <property type="evidence" value="ECO:0007669"/>
    <property type="project" value="InterPro"/>
</dbReference>
<evidence type="ECO:0000256" key="1">
    <source>
        <dbReference type="ARBA" id="ARBA00006773"/>
    </source>
</evidence>
<dbReference type="Gene3D" id="3.20.20.140">
    <property type="entry name" value="Metal-dependent hydrolases"/>
    <property type="match status" value="1"/>
</dbReference>
<dbReference type="Proteomes" id="UP000297646">
    <property type="component" value="Unassembled WGS sequence"/>
</dbReference>
<dbReference type="SUPFAM" id="SSF51338">
    <property type="entry name" value="Composite domain of metallo-dependent hydrolases"/>
    <property type="match status" value="1"/>
</dbReference>